<dbReference type="PANTHER" id="PTHR40275:SF1">
    <property type="entry name" value="SSL7038 PROTEIN"/>
    <property type="match status" value="1"/>
</dbReference>
<dbReference type="Proteomes" id="UP000620046">
    <property type="component" value="Unassembled WGS sequence"/>
</dbReference>
<proteinExistence type="predicted"/>
<feature type="region of interest" description="Disordered" evidence="1">
    <location>
        <begin position="121"/>
        <end position="146"/>
    </location>
</feature>
<dbReference type="NCBIfam" id="TIGR02684">
    <property type="entry name" value="dnstrm_HI1420"/>
    <property type="match status" value="1"/>
</dbReference>
<evidence type="ECO:0000256" key="1">
    <source>
        <dbReference type="SAM" id="MobiDB-lite"/>
    </source>
</evidence>
<keyword evidence="3" id="KW-1185">Reference proteome</keyword>
<evidence type="ECO:0000313" key="3">
    <source>
        <dbReference type="Proteomes" id="UP000620046"/>
    </source>
</evidence>
<dbReference type="InterPro" id="IPR010982">
    <property type="entry name" value="Lambda_DNA-bd_dom_sf"/>
</dbReference>
<gene>
    <name evidence="2" type="ORF">GCM10010981_00940</name>
</gene>
<evidence type="ECO:0008006" key="4">
    <source>
        <dbReference type="Google" id="ProtNLM"/>
    </source>
</evidence>
<evidence type="ECO:0000313" key="2">
    <source>
        <dbReference type="EMBL" id="GGA17032.1"/>
    </source>
</evidence>
<sequence length="146" mass="16170">MQHNACATPTFEAYNRNNYALVTRMSDIKYTTFDFSRYLDNPKTIASYLEAILEEKDAGLLAAALGDIAKARGMTEIANASGLTREALYKALKADSSPRFDTITRVLDAFNLELKISVKKGQQQTKGKATRKEATHTRTKSTAATR</sequence>
<organism evidence="2 3">
    <name type="scientific">Dyella nitratireducens</name>
    <dbReference type="NCBI Taxonomy" id="1849580"/>
    <lineage>
        <taxon>Bacteria</taxon>
        <taxon>Pseudomonadati</taxon>
        <taxon>Pseudomonadota</taxon>
        <taxon>Gammaproteobacteria</taxon>
        <taxon>Lysobacterales</taxon>
        <taxon>Rhodanobacteraceae</taxon>
        <taxon>Dyella</taxon>
    </lineage>
</organism>
<dbReference type="SUPFAM" id="SSF47413">
    <property type="entry name" value="lambda repressor-like DNA-binding domains"/>
    <property type="match status" value="1"/>
</dbReference>
<reference evidence="3" key="1">
    <citation type="journal article" date="2019" name="Int. J. Syst. Evol. Microbiol.">
        <title>The Global Catalogue of Microorganisms (GCM) 10K type strain sequencing project: providing services to taxonomists for standard genome sequencing and annotation.</title>
        <authorList>
            <consortium name="The Broad Institute Genomics Platform"/>
            <consortium name="The Broad Institute Genome Sequencing Center for Infectious Disease"/>
            <person name="Wu L."/>
            <person name="Ma J."/>
        </authorList>
    </citation>
    <scope>NUCLEOTIDE SEQUENCE [LARGE SCALE GENOMIC DNA]</scope>
    <source>
        <strain evidence="3">CGMCC 1.15439</strain>
    </source>
</reference>
<dbReference type="Pfam" id="PF21716">
    <property type="entry name" value="dnstrm_HI1420"/>
    <property type="match status" value="1"/>
</dbReference>
<dbReference type="InterPro" id="IPR014057">
    <property type="entry name" value="HI1420"/>
</dbReference>
<name>A0ABQ1FIY2_9GAMM</name>
<dbReference type="CDD" id="cd00093">
    <property type="entry name" value="HTH_XRE"/>
    <property type="match status" value="1"/>
</dbReference>
<accession>A0ABQ1FIY2</accession>
<protein>
    <recommendedName>
        <fullName evidence="4">Addiction module antidote protein</fullName>
    </recommendedName>
</protein>
<dbReference type="PANTHER" id="PTHR40275">
    <property type="entry name" value="SSL7038 PROTEIN"/>
    <property type="match status" value="1"/>
</dbReference>
<comment type="caution">
    <text evidence="2">The sequence shown here is derived from an EMBL/GenBank/DDBJ whole genome shotgun (WGS) entry which is preliminary data.</text>
</comment>
<dbReference type="InterPro" id="IPR001387">
    <property type="entry name" value="Cro/C1-type_HTH"/>
</dbReference>
<dbReference type="EMBL" id="BMJA01000001">
    <property type="protein sequence ID" value="GGA17032.1"/>
    <property type="molecule type" value="Genomic_DNA"/>
</dbReference>